<dbReference type="RefSeq" id="WP_255914210.1">
    <property type="nucleotide sequence ID" value="NZ_JANFQO010000008.1"/>
</dbReference>
<sequence>MPDFISISTVTDLPPDLQWIDEYAAGSDLVGQEETYTLTGALVVQASARQSGRLITLQGRLEGDIGFAPLTRAQVDALRVLAAVPGAIYTLTLADGRTFPVMFRRENPAVRAEPLKHVEPAEPGDYYFCTINLIQV</sequence>
<reference evidence="1" key="1">
    <citation type="submission" date="2022-07" db="EMBL/GenBank/DDBJ databases">
        <title>Tahibacter sp., a new gammaproteobacterium isolated from the silt sample collected at pig farm.</title>
        <authorList>
            <person name="Chen H."/>
        </authorList>
    </citation>
    <scope>NUCLEOTIDE SEQUENCE</scope>
    <source>
        <strain evidence="1">P2K</strain>
    </source>
</reference>
<gene>
    <name evidence="1" type="ORF">NM961_10520</name>
</gene>
<keyword evidence="2" id="KW-1185">Reference proteome</keyword>
<evidence type="ECO:0000313" key="2">
    <source>
        <dbReference type="Proteomes" id="UP001165498"/>
    </source>
</evidence>
<dbReference type="Proteomes" id="UP001165498">
    <property type="component" value="Unassembled WGS sequence"/>
</dbReference>
<protein>
    <submittedName>
        <fullName evidence="1">Uncharacterized protein</fullName>
    </submittedName>
</protein>
<proteinExistence type="predicted"/>
<dbReference type="EMBL" id="JANFQO010000008">
    <property type="protein sequence ID" value="MCQ4165143.1"/>
    <property type="molecule type" value="Genomic_DNA"/>
</dbReference>
<organism evidence="1 2">
    <name type="scientific">Tahibacter harae</name>
    <dbReference type="NCBI Taxonomy" id="2963937"/>
    <lineage>
        <taxon>Bacteria</taxon>
        <taxon>Pseudomonadati</taxon>
        <taxon>Pseudomonadota</taxon>
        <taxon>Gammaproteobacteria</taxon>
        <taxon>Lysobacterales</taxon>
        <taxon>Rhodanobacteraceae</taxon>
        <taxon>Tahibacter</taxon>
    </lineage>
</organism>
<accession>A0ABT1QS76</accession>
<name>A0ABT1QS76_9GAMM</name>
<comment type="caution">
    <text evidence="1">The sequence shown here is derived from an EMBL/GenBank/DDBJ whole genome shotgun (WGS) entry which is preliminary data.</text>
</comment>
<evidence type="ECO:0000313" key="1">
    <source>
        <dbReference type="EMBL" id="MCQ4165143.1"/>
    </source>
</evidence>